<dbReference type="PROSITE" id="PS50009">
    <property type="entry name" value="RASGEF_CAT"/>
    <property type="match status" value="1"/>
</dbReference>
<feature type="compositionally biased region" description="Polar residues" evidence="3">
    <location>
        <begin position="799"/>
        <end position="814"/>
    </location>
</feature>
<dbReference type="GO" id="GO:0007265">
    <property type="term" value="P:Ras protein signal transduction"/>
    <property type="evidence" value="ECO:0007669"/>
    <property type="project" value="TreeGrafter"/>
</dbReference>
<feature type="compositionally biased region" description="Low complexity" evidence="3">
    <location>
        <begin position="576"/>
        <end position="588"/>
    </location>
</feature>
<dbReference type="InterPro" id="IPR000651">
    <property type="entry name" value="Ras-like_Gua-exchang_fac_N"/>
</dbReference>
<feature type="compositionally biased region" description="Basic and acidic residues" evidence="3">
    <location>
        <begin position="552"/>
        <end position="570"/>
    </location>
</feature>
<dbReference type="VEuPathDB" id="FungiDB:PC9H_003672"/>
<feature type="compositionally biased region" description="Polar residues" evidence="3">
    <location>
        <begin position="97"/>
        <end position="109"/>
    </location>
</feature>
<dbReference type="Gene3D" id="1.20.870.10">
    <property type="entry name" value="Son of sevenless (SoS) protein Chain: S domain 1"/>
    <property type="match status" value="1"/>
</dbReference>
<dbReference type="CDD" id="cd06224">
    <property type="entry name" value="REM"/>
    <property type="match status" value="1"/>
</dbReference>
<accession>A0A8H7A1A3</accession>
<feature type="domain" description="Ras-GEF" evidence="4">
    <location>
        <begin position="834"/>
        <end position="1065"/>
    </location>
</feature>
<dbReference type="PANTHER" id="PTHR23113">
    <property type="entry name" value="GUANINE NUCLEOTIDE EXCHANGE FACTOR"/>
    <property type="match status" value="1"/>
</dbReference>
<dbReference type="CDD" id="cd00882">
    <property type="entry name" value="Ras_like_GTPase"/>
    <property type="match status" value="1"/>
</dbReference>
<feature type="compositionally biased region" description="Low complexity" evidence="3">
    <location>
        <begin position="773"/>
        <end position="792"/>
    </location>
</feature>
<evidence type="ECO:0000259" key="4">
    <source>
        <dbReference type="PROSITE" id="PS50009"/>
    </source>
</evidence>
<dbReference type="SUPFAM" id="SSF48366">
    <property type="entry name" value="Ras GEF"/>
    <property type="match status" value="1"/>
</dbReference>
<evidence type="ECO:0000313" key="6">
    <source>
        <dbReference type="EMBL" id="KAF7436839.1"/>
    </source>
</evidence>
<keyword evidence="7" id="KW-1185">Reference proteome</keyword>
<feature type="region of interest" description="Disordered" evidence="3">
    <location>
        <begin position="92"/>
        <end position="256"/>
    </location>
</feature>
<dbReference type="OrthoDB" id="28357at2759"/>
<dbReference type="EMBL" id="JACETU010000002">
    <property type="protein sequence ID" value="KAF7436839.1"/>
    <property type="molecule type" value="Genomic_DNA"/>
</dbReference>
<dbReference type="InterPro" id="IPR023578">
    <property type="entry name" value="Ras_GEF_dom_sf"/>
</dbReference>
<evidence type="ECO:0000313" key="7">
    <source>
        <dbReference type="Proteomes" id="UP000623687"/>
    </source>
</evidence>
<feature type="region of interest" description="Disordered" evidence="3">
    <location>
        <begin position="1070"/>
        <end position="1089"/>
    </location>
</feature>
<dbReference type="InterPro" id="IPR008937">
    <property type="entry name" value="Ras-like_GEF"/>
</dbReference>
<evidence type="ECO:0000256" key="1">
    <source>
        <dbReference type="ARBA" id="ARBA00022658"/>
    </source>
</evidence>
<dbReference type="InterPro" id="IPR027417">
    <property type="entry name" value="P-loop_NTPase"/>
</dbReference>
<feature type="compositionally biased region" description="Low complexity" evidence="3">
    <location>
        <begin position="192"/>
        <end position="215"/>
    </location>
</feature>
<feature type="compositionally biased region" description="Polar residues" evidence="3">
    <location>
        <begin position="224"/>
        <end position="244"/>
    </location>
</feature>
<keyword evidence="1 2" id="KW-0344">Guanine-nucleotide releasing factor</keyword>
<evidence type="ECO:0000256" key="3">
    <source>
        <dbReference type="SAM" id="MobiDB-lite"/>
    </source>
</evidence>
<dbReference type="GeneID" id="59373490"/>
<feature type="compositionally biased region" description="Polar residues" evidence="3">
    <location>
        <begin position="27"/>
        <end position="72"/>
    </location>
</feature>
<feature type="compositionally biased region" description="Low complexity" evidence="3">
    <location>
        <begin position="536"/>
        <end position="547"/>
    </location>
</feature>
<evidence type="ECO:0008006" key="8">
    <source>
        <dbReference type="Google" id="ProtNLM"/>
    </source>
</evidence>
<dbReference type="GO" id="GO:0005085">
    <property type="term" value="F:guanyl-nucleotide exchange factor activity"/>
    <property type="evidence" value="ECO:0007669"/>
    <property type="project" value="UniProtKB-KW"/>
</dbReference>
<feature type="compositionally biased region" description="Basic and acidic residues" evidence="3">
    <location>
        <begin position="124"/>
        <end position="138"/>
    </location>
</feature>
<dbReference type="SUPFAM" id="SSF52540">
    <property type="entry name" value="P-loop containing nucleoside triphosphate hydrolases"/>
    <property type="match status" value="1"/>
</dbReference>
<dbReference type="PROSITE" id="PS50212">
    <property type="entry name" value="RASGEF_NTER"/>
    <property type="match status" value="1"/>
</dbReference>
<evidence type="ECO:0000256" key="2">
    <source>
        <dbReference type="PROSITE-ProRule" id="PRU00168"/>
    </source>
</evidence>
<dbReference type="InterPro" id="IPR001895">
    <property type="entry name" value="RASGEF_cat_dom"/>
</dbReference>
<dbReference type="Proteomes" id="UP000623687">
    <property type="component" value="Unassembled WGS sequence"/>
</dbReference>
<dbReference type="SMART" id="SM00147">
    <property type="entry name" value="RasGEF"/>
    <property type="match status" value="1"/>
</dbReference>
<feature type="compositionally biased region" description="Low complexity" evidence="3">
    <location>
        <begin position="497"/>
        <end position="507"/>
    </location>
</feature>
<protein>
    <recommendedName>
        <fullName evidence="8">Ras GEF</fullName>
    </recommendedName>
</protein>
<dbReference type="PANTHER" id="PTHR23113:SF348">
    <property type="entry name" value="GUANYL-NUCLEOTIDE EXCHANGE FACTOR RASGEF, PUTATIVE (AFU_ORTHOLOGUE AFUA_1G04700)-RELATED"/>
    <property type="match status" value="1"/>
</dbReference>
<feature type="compositionally biased region" description="Basic and acidic residues" evidence="3">
    <location>
        <begin position="593"/>
        <end position="610"/>
    </location>
</feature>
<comment type="caution">
    <text evidence="6">The sequence shown here is derived from an EMBL/GenBank/DDBJ whole genome shotgun (WGS) entry which is preliminary data.</text>
</comment>
<evidence type="ECO:0000259" key="5">
    <source>
        <dbReference type="PROSITE" id="PS50212"/>
    </source>
</evidence>
<name>A0A8H7A1A3_PLEOS</name>
<feature type="region of interest" description="Disordered" evidence="3">
    <location>
        <begin position="749"/>
        <end position="814"/>
    </location>
</feature>
<reference evidence="6" key="1">
    <citation type="submission" date="2019-07" db="EMBL/GenBank/DDBJ databases">
        <authorList>
            <person name="Palmer J.M."/>
        </authorList>
    </citation>
    <scope>NUCLEOTIDE SEQUENCE</scope>
    <source>
        <strain evidence="6">PC9</strain>
    </source>
</reference>
<proteinExistence type="predicted"/>
<feature type="region of interest" description="Disordered" evidence="3">
    <location>
        <begin position="1"/>
        <end position="72"/>
    </location>
</feature>
<dbReference type="Gene3D" id="1.10.840.10">
    <property type="entry name" value="Ras guanine-nucleotide exchange factors catalytic domain"/>
    <property type="match status" value="1"/>
</dbReference>
<feature type="compositionally biased region" description="Pro residues" evidence="3">
    <location>
        <begin position="1"/>
        <end position="12"/>
    </location>
</feature>
<dbReference type="InterPro" id="IPR036964">
    <property type="entry name" value="RASGEF_cat_dom_sf"/>
</dbReference>
<feature type="compositionally biased region" description="Pro residues" evidence="3">
    <location>
        <begin position="483"/>
        <end position="496"/>
    </location>
</feature>
<feature type="region of interest" description="Disordered" evidence="3">
    <location>
        <begin position="467"/>
        <end position="612"/>
    </location>
</feature>
<dbReference type="Pfam" id="PF00618">
    <property type="entry name" value="RasGEF_N"/>
    <property type="match status" value="1"/>
</dbReference>
<organism evidence="6 7">
    <name type="scientific">Pleurotus ostreatus</name>
    <name type="common">Oyster mushroom</name>
    <name type="synonym">White-rot fungus</name>
    <dbReference type="NCBI Taxonomy" id="5322"/>
    <lineage>
        <taxon>Eukaryota</taxon>
        <taxon>Fungi</taxon>
        <taxon>Dikarya</taxon>
        <taxon>Basidiomycota</taxon>
        <taxon>Agaricomycotina</taxon>
        <taxon>Agaricomycetes</taxon>
        <taxon>Agaricomycetidae</taxon>
        <taxon>Agaricales</taxon>
        <taxon>Pleurotineae</taxon>
        <taxon>Pleurotaceae</taxon>
        <taxon>Pleurotus</taxon>
    </lineage>
</organism>
<gene>
    <name evidence="6" type="ORF">PC9H_003672</name>
</gene>
<dbReference type="RefSeq" id="XP_036634738.1">
    <property type="nucleotide sequence ID" value="XM_036773265.1"/>
</dbReference>
<dbReference type="Gene3D" id="3.40.50.300">
    <property type="entry name" value="P-loop containing nucleotide triphosphate hydrolases"/>
    <property type="match status" value="1"/>
</dbReference>
<feature type="compositionally biased region" description="Polar residues" evidence="3">
    <location>
        <begin position="508"/>
        <end position="524"/>
    </location>
</feature>
<dbReference type="Pfam" id="PF00617">
    <property type="entry name" value="RasGEF"/>
    <property type="match status" value="1"/>
</dbReference>
<dbReference type="GO" id="GO:0005886">
    <property type="term" value="C:plasma membrane"/>
    <property type="evidence" value="ECO:0007669"/>
    <property type="project" value="TreeGrafter"/>
</dbReference>
<feature type="domain" description="N-terminal Ras-GEF" evidence="5">
    <location>
        <begin position="609"/>
        <end position="734"/>
    </location>
</feature>
<sequence>MAAPSSAPPLPPLATSSVQIPDDCNAPSETLLPTDSHAASPTSPDDSFSSALTSPTIPQQRPASPHGSTSLLPVQPLRKSLSVDSFVQYARDEPSPVTGTRQNRGNTGSAVDPPRHLVYGISDGLRRERERARSERSRGASVSTTGDDYGDPYVGDSDVERSDPFHRSTPTNRSISHKAPDQLRAYVRAGELPLPSRTPTLSTASSASSMSATSSIVQEDSPRLRSTTSMQSMPRRTSVPTNAATGRVRSGSLGVYHPSSNSGIRMVINTQVSTHSDSSSITLAIVGAPGCGKSLAIRKGLRAYFLQEPATLQGPSENNTWSRYTQSVGRVSRNDSHPDCSLYVIEIDIVASRLDPPPSKATAWPEGTPRVDGVIICYDASDEASFSPVESLLEGYRATLKLPVIVLACKSDLQRRVIPELALEVLQRYDVGLVEVTATEDVGKDRLRRSFEWILQVIFRTRTTKGLDVNDRNPASPDLLKLPPLPENSPSSPPTATPSASSSMSSMRTVAQSQPRSRNSQSHSALPHVPLPRSPNTPSSPTRTRSTGDLLHGLERSRREWPERSTEHIAPDVISDPRSSSSDAPRSAGEVIHGVEDQHEEPKDEREKQPRPAQWATLDELLDKLLFLAVSGDDPSYITHFLLTYRRFATPRKIILAMQKRMRQLDNPSGDPMFACFAQMRICHLLHQWRLEYTHDFAVTGTAGALNALTKSIISKTYLLHYGSDLLPFLEMLPTIEDDPDAAWALKPERVDSGESSDEEEFTAKMPETETETPASASPTTLLSAPPLTTAASRERKSSLTAVTLLTPKTPSSSGPRHIIKELARVAQELQMIDPETIAQQITLVQVKAFLAITPRNWMYYTLVSGKKDPISDPISRFNGIANRLGDWVVSLILCHDKSKARAKQIEKFVDIAAKLRAHNNYSALRAFVAGINNATFPGDETLEKFNRDSPEQTKNLRSWEVLLQAMRSHRAYRLALRNTKGACVPALEVHMSDLIRAHEGNPDFNEEDPNKIHWGKFNMMGRFINSTTLCQAQCRDEHTEYTFKEKPHIKALIFDTPVMDIELQKSRIAPPDEGENEPIPPHAPQSATVSTKDIALLRKLVFW</sequence>
<dbReference type="AlphaFoldDB" id="A0A8H7A1A3"/>